<dbReference type="Pfam" id="PF12484">
    <property type="entry name" value="PPE-SVP"/>
    <property type="match status" value="1"/>
</dbReference>
<keyword evidence="5" id="KW-1185">Reference proteome</keyword>
<dbReference type="InterPro" id="IPR038332">
    <property type="entry name" value="PPE_sf"/>
</dbReference>
<dbReference type="Gene3D" id="1.20.1260.20">
    <property type="entry name" value="PPE superfamily"/>
    <property type="match status" value="1"/>
</dbReference>
<dbReference type="InterPro" id="IPR022171">
    <property type="entry name" value="PPE_C"/>
</dbReference>
<dbReference type="AlphaFoldDB" id="A0A0F5NDH5"/>
<dbReference type="Pfam" id="PF00823">
    <property type="entry name" value="PPE"/>
    <property type="match status" value="1"/>
</dbReference>
<dbReference type="GO" id="GO:0052572">
    <property type="term" value="P:response to host immune response"/>
    <property type="evidence" value="ECO:0007669"/>
    <property type="project" value="TreeGrafter"/>
</dbReference>
<dbReference type="EMBL" id="LQPH01000153">
    <property type="protein sequence ID" value="ORW17326.1"/>
    <property type="molecule type" value="Genomic_DNA"/>
</dbReference>
<gene>
    <name evidence="4" type="ORF">AWC17_13065</name>
</gene>
<dbReference type="PANTHER" id="PTHR46766">
    <property type="entry name" value="GLUTAMINE-RICH PROTEIN 2"/>
    <property type="match status" value="1"/>
</dbReference>
<dbReference type="OrthoDB" id="4753774at2"/>
<evidence type="ECO:0000256" key="1">
    <source>
        <dbReference type="ARBA" id="ARBA00010652"/>
    </source>
</evidence>
<evidence type="ECO:0008006" key="6">
    <source>
        <dbReference type="Google" id="ProtNLM"/>
    </source>
</evidence>
<evidence type="ECO:0000313" key="4">
    <source>
        <dbReference type="EMBL" id="ORW17326.1"/>
    </source>
</evidence>
<comment type="caution">
    <text evidence="4">The sequence shown here is derived from an EMBL/GenBank/DDBJ whole genome shotgun (WGS) entry which is preliminary data.</text>
</comment>
<dbReference type="SUPFAM" id="SSF140459">
    <property type="entry name" value="PE/PPE dimer-like"/>
    <property type="match status" value="1"/>
</dbReference>
<comment type="similarity">
    <text evidence="1">Belongs to the mycobacterial PPE family.</text>
</comment>
<protein>
    <recommendedName>
        <fullName evidence="6">PPE family domain-containing protein</fullName>
    </recommendedName>
</protein>
<evidence type="ECO:0000259" key="3">
    <source>
        <dbReference type="Pfam" id="PF12484"/>
    </source>
</evidence>
<name>A0A0F5NDH5_9MYCO</name>
<dbReference type="InterPro" id="IPR000030">
    <property type="entry name" value="PPE_dom"/>
</dbReference>
<sequence>MNFTTLPPEIISGQMHDGPGSGSMAEAAAAWARLATWLHTAVADYRAVTSKLLAGWEGPAPALDGAVPYIDWLNATAIRAEHAATGAAAAASAHETALAATVPPSTIGANRTQRRSLILANRLGLAGPAIADTEAHYEQMWAQDAAAMCAYAAASADAAALTPFTLPPDAGQDAAVRPAPRTWALKSAPEVISAGHQLISVAPTALRALSLSPLATFDVSLAPATCPLSKLSSLTAPSGAAIAYLNSLNKAAALRCLLPDQRGVRGAAISAGVGRATSVGALSVPRTWTAAATPMAVCRGTVA</sequence>
<dbReference type="STRING" id="244292.ABW17_01215"/>
<organism evidence="4 5">
    <name type="scientific">Mycobacterium nebraskense</name>
    <dbReference type="NCBI Taxonomy" id="244292"/>
    <lineage>
        <taxon>Bacteria</taxon>
        <taxon>Bacillati</taxon>
        <taxon>Actinomycetota</taxon>
        <taxon>Actinomycetes</taxon>
        <taxon>Mycobacteriales</taxon>
        <taxon>Mycobacteriaceae</taxon>
        <taxon>Mycobacterium</taxon>
    </lineage>
</organism>
<evidence type="ECO:0000313" key="5">
    <source>
        <dbReference type="Proteomes" id="UP000193781"/>
    </source>
</evidence>
<accession>A0A0F5NDH5</accession>
<proteinExistence type="inferred from homology"/>
<feature type="domain" description="PPE" evidence="2">
    <location>
        <begin position="2"/>
        <end position="161"/>
    </location>
</feature>
<dbReference type="RefSeq" id="WP_046183438.1">
    <property type="nucleotide sequence ID" value="NZ_JACKSS010000105.1"/>
</dbReference>
<reference evidence="4 5" key="1">
    <citation type="submission" date="2016-01" db="EMBL/GenBank/DDBJ databases">
        <title>The new phylogeny of the genus Mycobacterium.</title>
        <authorList>
            <person name="Tarcisio F."/>
            <person name="Conor M."/>
            <person name="Antonella G."/>
            <person name="Elisabetta G."/>
            <person name="Giulia F.S."/>
            <person name="Sara T."/>
            <person name="Anna F."/>
            <person name="Clotilde B."/>
            <person name="Roberto B."/>
            <person name="Veronica D.S."/>
            <person name="Fabio R."/>
            <person name="Monica P."/>
            <person name="Olivier J."/>
            <person name="Enrico T."/>
            <person name="Nicola S."/>
        </authorList>
    </citation>
    <scope>NUCLEOTIDE SEQUENCE [LARGE SCALE GENOMIC DNA]</scope>
    <source>
        <strain evidence="4 5">DSM 44803</strain>
    </source>
</reference>
<dbReference type="PANTHER" id="PTHR46766:SF1">
    <property type="entry name" value="GLUTAMINE-RICH PROTEIN 2"/>
    <property type="match status" value="1"/>
</dbReference>
<dbReference type="Proteomes" id="UP000193781">
    <property type="component" value="Unassembled WGS sequence"/>
</dbReference>
<evidence type="ECO:0000259" key="2">
    <source>
        <dbReference type="Pfam" id="PF00823"/>
    </source>
</evidence>
<feature type="domain" description="PPE family C-terminal" evidence="3">
    <location>
        <begin position="270"/>
        <end position="295"/>
    </location>
</feature>